<evidence type="ECO:0000256" key="5">
    <source>
        <dbReference type="ARBA" id="ARBA00022833"/>
    </source>
</evidence>
<reference evidence="11" key="1">
    <citation type="submission" date="2020-07" db="EMBL/GenBank/DDBJ databases">
        <title>Multicomponent nature underlies the extraordinary mechanical properties of spider dragline silk.</title>
        <authorList>
            <person name="Kono N."/>
            <person name="Nakamura H."/>
            <person name="Mori M."/>
            <person name="Yoshida Y."/>
            <person name="Ohtoshi R."/>
            <person name="Malay A.D."/>
            <person name="Moran D.A.P."/>
            <person name="Tomita M."/>
            <person name="Numata K."/>
            <person name="Arakawa K."/>
        </authorList>
    </citation>
    <scope>NUCLEOTIDE SEQUENCE</scope>
</reference>
<dbReference type="GO" id="GO:0000981">
    <property type="term" value="F:DNA-binding transcription factor activity, RNA polymerase II-specific"/>
    <property type="evidence" value="ECO:0007669"/>
    <property type="project" value="TreeGrafter"/>
</dbReference>
<evidence type="ECO:0000313" key="11">
    <source>
        <dbReference type="EMBL" id="GFR06548.1"/>
    </source>
</evidence>
<dbReference type="GO" id="GO:0000978">
    <property type="term" value="F:RNA polymerase II cis-regulatory region sequence-specific DNA binding"/>
    <property type="evidence" value="ECO:0007669"/>
    <property type="project" value="TreeGrafter"/>
</dbReference>
<dbReference type="AlphaFoldDB" id="A0A8X6J225"/>
<evidence type="ECO:0000256" key="8">
    <source>
        <dbReference type="PROSITE-ProRule" id="PRU00042"/>
    </source>
</evidence>
<protein>
    <recommendedName>
        <fullName evidence="10">C2H2-type domain-containing protein</fullName>
    </recommendedName>
</protein>
<dbReference type="SUPFAM" id="SSF57667">
    <property type="entry name" value="beta-beta-alpha zinc fingers"/>
    <property type="match status" value="1"/>
</dbReference>
<evidence type="ECO:0000256" key="1">
    <source>
        <dbReference type="ARBA" id="ARBA00004123"/>
    </source>
</evidence>
<name>A0A8X6J225_TRICU</name>
<evidence type="ECO:0000313" key="12">
    <source>
        <dbReference type="Proteomes" id="UP000887116"/>
    </source>
</evidence>
<keyword evidence="3" id="KW-0677">Repeat</keyword>
<dbReference type="Gene3D" id="3.30.160.60">
    <property type="entry name" value="Classic Zinc Finger"/>
    <property type="match status" value="1"/>
</dbReference>
<evidence type="ECO:0000256" key="3">
    <source>
        <dbReference type="ARBA" id="ARBA00022737"/>
    </source>
</evidence>
<dbReference type="PROSITE" id="PS50157">
    <property type="entry name" value="ZINC_FINGER_C2H2_2"/>
    <property type="match status" value="1"/>
</dbReference>
<dbReference type="GO" id="GO:0005634">
    <property type="term" value="C:nucleus"/>
    <property type="evidence" value="ECO:0007669"/>
    <property type="project" value="UniProtKB-SubCell"/>
</dbReference>
<keyword evidence="4 8" id="KW-0863">Zinc-finger</keyword>
<proteinExistence type="inferred from homology"/>
<dbReference type="EMBL" id="BMAO01026028">
    <property type="protein sequence ID" value="GFR06548.1"/>
    <property type="molecule type" value="Genomic_DNA"/>
</dbReference>
<sequence>MTHGKQPYECPRCASRFSSITNRNVHLENHILRCELCKIPMKNREVLSYHVNDVHRINKEEYASMPGDPCFKYPDVVISGECDSSDSMAESSSSDDESDSSSIREVNADIDSVYNAKHENKFICFICLQLCPSRELLEYHMNAHDWYPCLYCPKFFICIRDLEMHKVENHYLQCTLCEAAFELESDLNLHMPKCRLYSNIKSKLNEVVQAVLENKESDIQEELCRKLKKVEKDLGGDFKICFAFQKSSNCVENVCEDTVTESYIHYHFPHDLVFDVNLSNSGRNHDEDLFNLSDALLQSREDILENLRSYEGMCIRFSSEISIIKIINFVETSKYLKFPLEPHLLEQLIFFKGIIEDASKLPVNKEMPEELKNYLQHVHCYLSRISRAHMTDAYDEL</sequence>
<dbReference type="InterPro" id="IPR036236">
    <property type="entry name" value="Znf_C2H2_sf"/>
</dbReference>
<evidence type="ECO:0000256" key="6">
    <source>
        <dbReference type="ARBA" id="ARBA00023242"/>
    </source>
</evidence>
<dbReference type="PANTHER" id="PTHR24388:SF54">
    <property type="entry name" value="PROTEIN ESCARGOT"/>
    <property type="match status" value="1"/>
</dbReference>
<evidence type="ECO:0000256" key="9">
    <source>
        <dbReference type="SAM" id="MobiDB-lite"/>
    </source>
</evidence>
<dbReference type="PANTHER" id="PTHR24388">
    <property type="entry name" value="ZINC FINGER PROTEIN"/>
    <property type="match status" value="1"/>
</dbReference>
<organism evidence="11 12">
    <name type="scientific">Trichonephila clavata</name>
    <name type="common">Joro spider</name>
    <name type="synonym">Nephila clavata</name>
    <dbReference type="NCBI Taxonomy" id="2740835"/>
    <lineage>
        <taxon>Eukaryota</taxon>
        <taxon>Metazoa</taxon>
        <taxon>Ecdysozoa</taxon>
        <taxon>Arthropoda</taxon>
        <taxon>Chelicerata</taxon>
        <taxon>Arachnida</taxon>
        <taxon>Araneae</taxon>
        <taxon>Araneomorphae</taxon>
        <taxon>Entelegynae</taxon>
        <taxon>Araneoidea</taxon>
        <taxon>Nephilidae</taxon>
        <taxon>Trichonephila</taxon>
    </lineage>
</organism>
<comment type="caution">
    <text evidence="11">The sequence shown here is derived from an EMBL/GenBank/DDBJ whole genome shotgun (WGS) entry which is preliminary data.</text>
</comment>
<dbReference type="GO" id="GO:0008270">
    <property type="term" value="F:zinc ion binding"/>
    <property type="evidence" value="ECO:0007669"/>
    <property type="project" value="UniProtKB-KW"/>
</dbReference>
<comment type="similarity">
    <text evidence="7">Belongs to the snail C2H2-type zinc-finger protein family.</text>
</comment>
<feature type="region of interest" description="Disordered" evidence="9">
    <location>
        <begin position="83"/>
        <end position="103"/>
    </location>
</feature>
<dbReference type="Proteomes" id="UP000887116">
    <property type="component" value="Unassembled WGS sequence"/>
</dbReference>
<accession>A0A8X6J225</accession>
<keyword evidence="12" id="KW-1185">Reference proteome</keyword>
<keyword evidence="5" id="KW-0862">Zinc</keyword>
<evidence type="ECO:0000256" key="4">
    <source>
        <dbReference type="ARBA" id="ARBA00022771"/>
    </source>
</evidence>
<dbReference type="OrthoDB" id="8922241at2759"/>
<keyword evidence="6" id="KW-0539">Nucleus</keyword>
<gene>
    <name evidence="11" type="ORF">TNCT_233641</name>
</gene>
<evidence type="ECO:0000256" key="2">
    <source>
        <dbReference type="ARBA" id="ARBA00022723"/>
    </source>
</evidence>
<evidence type="ECO:0000256" key="7">
    <source>
        <dbReference type="ARBA" id="ARBA00037948"/>
    </source>
</evidence>
<comment type="subcellular location">
    <subcellularLocation>
        <location evidence="1">Nucleus</location>
    </subcellularLocation>
</comment>
<dbReference type="InterPro" id="IPR050527">
    <property type="entry name" value="Snail/Krueppel_Znf"/>
</dbReference>
<feature type="domain" description="C2H2-type" evidence="10">
    <location>
        <begin position="8"/>
        <end position="30"/>
    </location>
</feature>
<keyword evidence="2" id="KW-0479">Metal-binding</keyword>
<evidence type="ECO:0000259" key="10">
    <source>
        <dbReference type="PROSITE" id="PS50157"/>
    </source>
</evidence>
<dbReference type="SMART" id="SM00355">
    <property type="entry name" value="ZnF_C2H2"/>
    <property type="match status" value="5"/>
</dbReference>
<dbReference type="InterPro" id="IPR013087">
    <property type="entry name" value="Znf_C2H2_type"/>
</dbReference>
<dbReference type="PROSITE" id="PS00028">
    <property type="entry name" value="ZINC_FINGER_C2H2_1"/>
    <property type="match status" value="3"/>
</dbReference>